<protein>
    <submittedName>
        <fullName evidence="3">Coiled-coil domain-containing protein 17-like</fullName>
    </submittedName>
</protein>
<reference evidence="3" key="1">
    <citation type="submission" date="2022-02" db="EMBL/GenBank/DDBJ databases">
        <title>Atlantic sturgeon de novo genome assembly.</title>
        <authorList>
            <person name="Stock M."/>
            <person name="Klopp C."/>
            <person name="Guiguen Y."/>
            <person name="Cabau C."/>
            <person name="Parinello H."/>
            <person name="Santidrian Yebra-Pimentel E."/>
            <person name="Kuhl H."/>
            <person name="Dirks R.P."/>
            <person name="Guessner J."/>
            <person name="Wuertz S."/>
            <person name="Du K."/>
            <person name="Schartl M."/>
        </authorList>
    </citation>
    <scope>NUCLEOTIDE SEQUENCE</scope>
    <source>
        <strain evidence="3">STURGEONOMICS-FGT-2020</strain>
        <tissue evidence="3">Whole blood</tissue>
    </source>
</reference>
<feature type="region of interest" description="Disordered" evidence="2">
    <location>
        <begin position="315"/>
        <end position="337"/>
    </location>
</feature>
<gene>
    <name evidence="3" type="primary">CCDC17</name>
    <name evidence="3" type="ORF">AOXY_G2054</name>
</gene>
<keyword evidence="1" id="KW-0175">Coiled coil</keyword>
<dbReference type="InterPro" id="IPR038800">
    <property type="entry name" value="CCDC17"/>
</dbReference>
<feature type="region of interest" description="Disordered" evidence="2">
    <location>
        <begin position="76"/>
        <end position="95"/>
    </location>
</feature>
<feature type="compositionally biased region" description="Basic residues" evidence="2">
    <location>
        <begin position="269"/>
        <end position="279"/>
    </location>
</feature>
<evidence type="ECO:0000256" key="2">
    <source>
        <dbReference type="SAM" id="MobiDB-lite"/>
    </source>
</evidence>
<evidence type="ECO:0000313" key="4">
    <source>
        <dbReference type="Proteomes" id="UP001230051"/>
    </source>
</evidence>
<dbReference type="Proteomes" id="UP001230051">
    <property type="component" value="Unassembled WGS sequence"/>
</dbReference>
<dbReference type="EMBL" id="JAGXEW010000002">
    <property type="protein sequence ID" value="KAK1174542.1"/>
    <property type="molecule type" value="Genomic_DNA"/>
</dbReference>
<organism evidence="3 4">
    <name type="scientific">Acipenser oxyrinchus oxyrinchus</name>
    <dbReference type="NCBI Taxonomy" id="40147"/>
    <lineage>
        <taxon>Eukaryota</taxon>
        <taxon>Metazoa</taxon>
        <taxon>Chordata</taxon>
        <taxon>Craniata</taxon>
        <taxon>Vertebrata</taxon>
        <taxon>Euteleostomi</taxon>
        <taxon>Actinopterygii</taxon>
        <taxon>Chondrostei</taxon>
        <taxon>Acipenseriformes</taxon>
        <taxon>Acipenseridae</taxon>
        <taxon>Acipenser</taxon>
    </lineage>
</organism>
<name>A0AAD8GH97_ACIOX</name>
<dbReference type="PANTHER" id="PTHR33820">
    <property type="entry name" value="COILED-COIL DOMAIN-CONTAINING PROTEIN 17"/>
    <property type="match status" value="1"/>
</dbReference>
<comment type="caution">
    <text evidence="3">The sequence shown here is derived from an EMBL/GenBank/DDBJ whole genome shotgun (WGS) entry which is preliminary data.</text>
</comment>
<feature type="region of interest" description="Disordered" evidence="2">
    <location>
        <begin position="262"/>
        <end position="283"/>
    </location>
</feature>
<evidence type="ECO:0000313" key="3">
    <source>
        <dbReference type="EMBL" id="KAK1174542.1"/>
    </source>
</evidence>
<keyword evidence="4" id="KW-1185">Reference proteome</keyword>
<feature type="region of interest" description="Disordered" evidence="2">
    <location>
        <begin position="367"/>
        <end position="386"/>
    </location>
</feature>
<dbReference type="AlphaFoldDB" id="A0AAD8GH97"/>
<feature type="compositionally biased region" description="Polar residues" evidence="2">
    <location>
        <begin position="76"/>
        <end position="89"/>
    </location>
</feature>
<evidence type="ECO:0000256" key="1">
    <source>
        <dbReference type="SAM" id="Coils"/>
    </source>
</evidence>
<feature type="coiled-coil region" evidence="1">
    <location>
        <begin position="120"/>
        <end position="185"/>
    </location>
</feature>
<feature type="compositionally biased region" description="Polar residues" evidence="2">
    <location>
        <begin position="319"/>
        <end position="337"/>
    </location>
</feature>
<proteinExistence type="predicted"/>
<accession>A0AAD8GH97</accession>
<dbReference type="PANTHER" id="PTHR33820:SF5">
    <property type="entry name" value="COILED-COIL DOMAIN-CONTAINING PROTEIN 17-LIKE"/>
    <property type="match status" value="1"/>
</dbReference>
<sequence length="648" mass="74150">MTELLGCSSCNMTFKSSLLLGKHQEKFCIGGDIGKARETRTPQDMIERVKDYKKRRAEHRLQRNMEERELLNQYEAQETSEPVQNTKASTGHVDPSPRVQWIREHEAKMKYLADSHGKHVAGIVTENRELEKQRKEIELRLKELNAHNKNASQVEKMLQELKAQEQKNEHLLESMREQMQILQKESMRNKNHSRHSDSQLHSLMEKEKVPLFQPQTYIPFYGGGILSSEISALRLSYLQNGGNDHMILAQLQALLHEALQVEQREKQPRTHRHKEKSKRGHDSIRHSLNRELFALEIENRHLEDEIMTFQMKKRKDPTFSKTSHNSRPSHFPQSVTANRDQKLKTMKKDIDLLKQEIEIHRLGRRMKTSTTQVPPDQAALSPLPPLEDMRAQTPTLAKHFLESTDGLGPAPYDPIAGFVVFYDFLLGLDPCYRVCRLVVGLYSGPEEMGTPSSLPPVYCEAGNLSPYFSDSKRGNLATLATKQAVPRVRPSPSIALVLELQASGGYDPYGQEVNRLISRGWVKIDIFDSHNRVISGRWKVPIRILPVNPRLTTGEINAVPQLENAELYLRIVNARDADVQSFAPITHNNAGLYKYPPQTPARSLFAADAPLPSYPSPYRFPNSQMMWPSYLETVDPHPPSSMLFEEFE</sequence>